<evidence type="ECO:0000313" key="1">
    <source>
        <dbReference type="EMBL" id="MDX2909987.1"/>
    </source>
</evidence>
<name>A0ABU4L2L1_9ACTN</name>
<organism evidence="1 2">
    <name type="scientific">Streptomyces griseiscabiei</name>
    <dbReference type="NCBI Taxonomy" id="2993540"/>
    <lineage>
        <taxon>Bacteria</taxon>
        <taxon>Bacillati</taxon>
        <taxon>Actinomycetota</taxon>
        <taxon>Actinomycetes</taxon>
        <taxon>Kitasatosporales</taxon>
        <taxon>Streptomycetaceae</taxon>
        <taxon>Streptomyces</taxon>
    </lineage>
</organism>
<proteinExistence type="predicted"/>
<gene>
    <name evidence="1" type="ORF">PV517_14895</name>
</gene>
<sequence length="49" mass="5115">MPLTVSTYRCTPFGASYAEATDRGCGAHGGGKLPSRMPLCSPFFHALPG</sequence>
<dbReference type="EMBL" id="JARAVY010000005">
    <property type="protein sequence ID" value="MDX2909987.1"/>
    <property type="molecule type" value="Genomic_DNA"/>
</dbReference>
<protein>
    <submittedName>
        <fullName evidence="1">Uncharacterized protein</fullName>
    </submittedName>
</protein>
<keyword evidence="2" id="KW-1185">Reference proteome</keyword>
<comment type="caution">
    <text evidence="1">The sequence shown here is derived from an EMBL/GenBank/DDBJ whole genome shotgun (WGS) entry which is preliminary data.</text>
</comment>
<evidence type="ECO:0000313" key="2">
    <source>
        <dbReference type="Proteomes" id="UP001271723"/>
    </source>
</evidence>
<dbReference type="RefSeq" id="WP_179203028.1">
    <property type="nucleotide sequence ID" value="NZ_JAGJBZ010000001.1"/>
</dbReference>
<dbReference type="Proteomes" id="UP001271723">
    <property type="component" value="Unassembled WGS sequence"/>
</dbReference>
<accession>A0ABU4L2L1</accession>
<reference evidence="1 2" key="1">
    <citation type="journal article" date="2023" name="Microb. Genom.">
        <title>Mesoterricola silvestris gen. nov., sp. nov., Mesoterricola sediminis sp. nov., Geothrix oryzae sp. nov., Geothrix edaphica sp. nov., Geothrix rubra sp. nov., and Geothrix limicola sp. nov., six novel members of Acidobacteriota isolated from soils.</title>
        <authorList>
            <person name="Weisberg A.J."/>
            <person name="Pearce E."/>
            <person name="Kramer C.G."/>
            <person name="Chang J.H."/>
            <person name="Clarke C.R."/>
        </authorList>
    </citation>
    <scope>NUCLEOTIDE SEQUENCE [LARGE SCALE GENOMIC DNA]</scope>
    <source>
        <strain evidence="1 2">NRRL_B-2795</strain>
    </source>
</reference>